<dbReference type="SUPFAM" id="SSF53850">
    <property type="entry name" value="Periplasmic binding protein-like II"/>
    <property type="match status" value="1"/>
</dbReference>
<dbReference type="PANTHER" id="PTHR42928">
    <property type="entry name" value="TRICARBOXYLATE-BINDING PROTEIN"/>
    <property type="match status" value="1"/>
</dbReference>
<name>A0A261SCZ9_9BORD</name>
<dbReference type="Proteomes" id="UP000217005">
    <property type="component" value="Unassembled WGS sequence"/>
</dbReference>
<keyword evidence="2" id="KW-0732">Signal</keyword>
<evidence type="ECO:0000313" key="3">
    <source>
        <dbReference type="EMBL" id="OZI35274.1"/>
    </source>
</evidence>
<comment type="caution">
    <text evidence="3">The sequence shown here is derived from an EMBL/GenBank/DDBJ whole genome shotgun (WGS) entry which is preliminary data.</text>
</comment>
<proteinExistence type="inferred from homology"/>
<dbReference type="AlphaFoldDB" id="A0A261SCZ9"/>
<reference evidence="3 4" key="1">
    <citation type="submission" date="2017-05" db="EMBL/GenBank/DDBJ databases">
        <title>Complete and WGS of Bordetella genogroups.</title>
        <authorList>
            <person name="Spilker T."/>
            <person name="LiPuma J."/>
        </authorList>
    </citation>
    <scope>NUCLEOTIDE SEQUENCE [LARGE SCALE GENOMIC DNA]</scope>
    <source>
        <strain evidence="3 4">AU17610</strain>
    </source>
</reference>
<organism evidence="3 4">
    <name type="scientific">Bordetella genomosp. 1</name>
    <dbReference type="NCBI Taxonomy" id="1395607"/>
    <lineage>
        <taxon>Bacteria</taxon>
        <taxon>Pseudomonadati</taxon>
        <taxon>Pseudomonadota</taxon>
        <taxon>Betaproteobacteria</taxon>
        <taxon>Burkholderiales</taxon>
        <taxon>Alcaligenaceae</taxon>
        <taxon>Bordetella</taxon>
    </lineage>
</organism>
<dbReference type="PANTHER" id="PTHR42928:SF5">
    <property type="entry name" value="BLR1237 PROTEIN"/>
    <property type="match status" value="1"/>
</dbReference>
<dbReference type="OrthoDB" id="8678477at2"/>
<evidence type="ECO:0000256" key="2">
    <source>
        <dbReference type="SAM" id="SignalP"/>
    </source>
</evidence>
<feature type="signal peptide" evidence="2">
    <location>
        <begin position="1"/>
        <end position="18"/>
    </location>
</feature>
<evidence type="ECO:0000256" key="1">
    <source>
        <dbReference type="ARBA" id="ARBA00006987"/>
    </source>
</evidence>
<dbReference type="PIRSF" id="PIRSF017082">
    <property type="entry name" value="YflP"/>
    <property type="match status" value="1"/>
</dbReference>
<gene>
    <name evidence="3" type="ORF">CEG14_09220</name>
</gene>
<feature type="chain" id="PRO_5012650184" description="3-phosphoglycerate dehydrogenase" evidence="2">
    <location>
        <begin position="19"/>
        <end position="314"/>
    </location>
</feature>
<sequence length="314" mass="33191">MKTAIACLIALGCGAAHAAFPEQPINLVVPFPAGAGTDLTARTIAACMQTKIAGARFVVLNKPGAAGDIALSYLAHAEPNGYTIGIVNTPGIVSLPIERKRNYSLESFDFIANLVEDPGTLSVHADSPIHDVAQLIAAARQAPGSITVGTQGIGSAGHISALLIEQAAGVRITPVPFQGASPASVALLGKVIDSSMANLGEALTFARGNPWRIVGVMSEQRSPEAPDVPTFKEAGYAVYSGSMRGLAAPRGLPAPVMQTLADAVEQCNQDPAYLERARSSFQPLRYLKRDEYVSRLKTLDIQLRQLWKTNPWLL</sequence>
<accession>A0A261SCZ9</accession>
<dbReference type="Pfam" id="PF03401">
    <property type="entry name" value="TctC"/>
    <property type="match status" value="1"/>
</dbReference>
<dbReference type="CDD" id="cd07012">
    <property type="entry name" value="PBP2_Bug_TTT"/>
    <property type="match status" value="1"/>
</dbReference>
<evidence type="ECO:0000313" key="4">
    <source>
        <dbReference type="Proteomes" id="UP000217005"/>
    </source>
</evidence>
<dbReference type="InterPro" id="IPR042100">
    <property type="entry name" value="Bug_dom1"/>
</dbReference>
<dbReference type="Gene3D" id="3.40.190.150">
    <property type="entry name" value="Bordetella uptake gene, domain 1"/>
    <property type="match status" value="1"/>
</dbReference>
<dbReference type="EMBL" id="NEVL01000003">
    <property type="protein sequence ID" value="OZI35274.1"/>
    <property type="molecule type" value="Genomic_DNA"/>
</dbReference>
<dbReference type="Gene3D" id="3.40.190.10">
    <property type="entry name" value="Periplasmic binding protein-like II"/>
    <property type="match status" value="1"/>
</dbReference>
<dbReference type="InterPro" id="IPR005064">
    <property type="entry name" value="BUG"/>
</dbReference>
<comment type="similarity">
    <text evidence="1">Belongs to the UPF0065 (bug) family.</text>
</comment>
<evidence type="ECO:0008006" key="5">
    <source>
        <dbReference type="Google" id="ProtNLM"/>
    </source>
</evidence>
<dbReference type="RefSeq" id="WP_094826084.1">
    <property type="nucleotide sequence ID" value="NZ_NEVL01000003.1"/>
</dbReference>
<protein>
    <recommendedName>
        <fullName evidence="5">3-phosphoglycerate dehydrogenase</fullName>
    </recommendedName>
</protein>